<organism evidence="2 3">
    <name type="scientific">Actinomadura verrucosospora</name>
    <dbReference type="NCBI Taxonomy" id="46165"/>
    <lineage>
        <taxon>Bacteria</taxon>
        <taxon>Bacillati</taxon>
        <taxon>Actinomycetota</taxon>
        <taxon>Actinomycetes</taxon>
        <taxon>Streptosporangiales</taxon>
        <taxon>Thermomonosporaceae</taxon>
        <taxon>Actinomadura</taxon>
    </lineage>
</organism>
<feature type="compositionally biased region" description="Pro residues" evidence="1">
    <location>
        <begin position="81"/>
        <end position="94"/>
    </location>
</feature>
<dbReference type="RefSeq" id="WP_173094561.1">
    <property type="nucleotide sequence ID" value="NZ_CP053892.1"/>
</dbReference>
<proteinExistence type="predicted"/>
<evidence type="ECO:0000256" key="1">
    <source>
        <dbReference type="SAM" id="MobiDB-lite"/>
    </source>
</evidence>
<name>A0A7D3VW18_ACTVE</name>
<dbReference type="EMBL" id="CP053892">
    <property type="protein sequence ID" value="QKG20092.1"/>
    <property type="molecule type" value="Genomic_DNA"/>
</dbReference>
<accession>A0A7D3VW18</accession>
<protein>
    <submittedName>
        <fullName evidence="2">Peptide chain release factor 3</fullName>
    </submittedName>
</protein>
<evidence type="ECO:0000313" key="2">
    <source>
        <dbReference type="EMBL" id="QKG20092.1"/>
    </source>
</evidence>
<reference evidence="2 3" key="1">
    <citation type="submission" date="2020-05" db="EMBL/GenBank/DDBJ databases">
        <title>Actinomadura verrucosospora NRRL-B18236 (PFL_A860) Genome sequencing and assembly.</title>
        <authorList>
            <person name="Samborskyy M."/>
        </authorList>
    </citation>
    <scope>NUCLEOTIDE SEQUENCE [LARGE SCALE GENOMIC DNA]</scope>
    <source>
        <strain evidence="2 3">NRRL:B18236</strain>
    </source>
</reference>
<dbReference type="Proteomes" id="UP000501240">
    <property type="component" value="Chromosome"/>
</dbReference>
<gene>
    <name evidence="2" type="ORF">ACTIVE_1728</name>
</gene>
<evidence type="ECO:0000313" key="3">
    <source>
        <dbReference type="Proteomes" id="UP000501240"/>
    </source>
</evidence>
<feature type="region of interest" description="Disordered" evidence="1">
    <location>
        <begin position="75"/>
        <end position="100"/>
    </location>
</feature>
<dbReference type="AlphaFoldDB" id="A0A7D3VW18"/>
<keyword evidence="3" id="KW-1185">Reference proteome</keyword>
<sequence length="100" mass="10774">MLIDLGTEHDSPRADEPLLADLAELSTALALWSGTSADQVLHHLRHHADQRTPDDWPSAARCAAAAFPNDIAADLAREPLPRPAPTHPAPPESGPRPRLK</sequence>